<dbReference type="GO" id="GO:0003677">
    <property type="term" value="F:DNA binding"/>
    <property type="evidence" value="ECO:0007669"/>
    <property type="project" value="UniProtKB-KW"/>
</dbReference>
<dbReference type="InterPro" id="IPR001138">
    <property type="entry name" value="Zn2Cys6_DnaBD"/>
</dbReference>
<evidence type="ECO:0000256" key="3">
    <source>
        <dbReference type="ARBA" id="ARBA00023015"/>
    </source>
</evidence>
<proteinExistence type="predicted"/>
<comment type="caution">
    <text evidence="9">The sequence shown here is derived from an EMBL/GenBank/DDBJ whole genome shotgun (WGS) entry which is preliminary data.</text>
</comment>
<keyword evidence="1" id="KW-0479">Metal-binding</keyword>
<protein>
    <recommendedName>
        <fullName evidence="8">Zn(2)-C6 fungal-type domain-containing protein</fullName>
    </recommendedName>
</protein>
<accession>A0A9P9WRI6</accession>
<evidence type="ECO:0000313" key="10">
    <source>
        <dbReference type="Proteomes" id="UP000829685"/>
    </source>
</evidence>
<evidence type="ECO:0000256" key="1">
    <source>
        <dbReference type="ARBA" id="ARBA00022723"/>
    </source>
</evidence>
<dbReference type="InterPro" id="IPR052360">
    <property type="entry name" value="Transcr_Regulatory_Proteins"/>
</dbReference>
<keyword evidence="6" id="KW-0539">Nucleus</keyword>
<keyword evidence="4" id="KW-0238">DNA-binding</keyword>
<dbReference type="GO" id="GO:0000981">
    <property type="term" value="F:DNA-binding transcription factor activity, RNA polymerase II-specific"/>
    <property type="evidence" value="ECO:0007669"/>
    <property type="project" value="InterPro"/>
</dbReference>
<feature type="region of interest" description="Disordered" evidence="7">
    <location>
        <begin position="349"/>
        <end position="374"/>
    </location>
</feature>
<dbReference type="Proteomes" id="UP000829685">
    <property type="component" value="Unassembled WGS sequence"/>
</dbReference>
<feature type="compositionally biased region" description="Basic residues" evidence="7">
    <location>
        <begin position="28"/>
        <end position="39"/>
    </location>
</feature>
<dbReference type="Pfam" id="PF00172">
    <property type="entry name" value="Zn_clus"/>
    <property type="match status" value="1"/>
</dbReference>
<evidence type="ECO:0000313" key="9">
    <source>
        <dbReference type="EMBL" id="KAI1876510.1"/>
    </source>
</evidence>
<dbReference type="PROSITE" id="PS50048">
    <property type="entry name" value="ZN2_CY6_FUNGAL_2"/>
    <property type="match status" value="1"/>
</dbReference>
<dbReference type="PANTHER" id="PTHR36206">
    <property type="entry name" value="ASPERCRYPTIN BIOSYNTHESIS CLUSTER-SPECIFIC TRANSCRIPTION REGULATOR ATNN-RELATED"/>
    <property type="match status" value="1"/>
</dbReference>
<keyword evidence="2" id="KW-0862">Zinc</keyword>
<feature type="compositionally biased region" description="Polar residues" evidence="7">
    <location>
        <begin position="349"/>
        <end position="373"/>
    </location>
</feature>
<keyword evidence="5" id="KW-0804">Transcription</keyword>
<feature type="region of interest" description="Disordered" evidence="7">
    <location>
        <begin position="601"/>
        <end position="665"/>
    </location>
</feature>
<evidence type="ECO:0000259" key="8">
    <source>
        <dbReference type="PROSITE" id="PS50048"/>
    </source>
</evidence>
<dbReference type="InterPro" id="IPR036864">
    <property type="entry name" value="Zn2-C6_fun-type_DNA-bd_sf"/>
</dbReference>
<reference evidence="9" key="1">
    <citation type="submission" date="2021-03" db="EMBL/GenBank/DDBJ databases">
        <title>Revisited historic fungal species revealed as producer of novel bioactive compounds through whole genome sequencing and comparative genomics.</title>
        <authorList>
            <person name="Vignolle G.A."/>
            <person name="Hochenegger N."/>
            <person name="Mach R.L."/>
            <person name="Mach-Aigner A.R."/>
            <person name="Javad Rahimi M."/>
            <person name="Salim K.A."/>
            <person name="Chan C.M."/>
            <person name="Lim L.B.L."/>
            <person name="Cai F."/>
            <person name="Druzhinina I.S."/>
            <person name="U'Ren J.M."/>
            <person name="Derntl C."/>
        </authorList>
    </citation>
    <scope>NUCLEOTIDE SEQUENCE</scope>
    <source>
        <strain evidence="9">TUCIM 5799</strain>
    </source>
</reference>
<dbReference type="OrthoDB" id="39175at2759"/>
<name>A0A9P9WRI6_9PEZI</name>
<feature type="compositionally biased region" description="Polar residues" evidence="7">
    <location>
        <begin position="609"/>
        <end position="630"/>
    </location>
</feature>
<dbReference type="GO" id="GO:0008270">
    <property type="term" value="F:zinc ion binding"/>
    <property type="evidence" value="ECO:0007669"/>
    <property type="project" value="InterPro"/>
</dbReference>
<evidence type="ECO:0000256" key="6">
    <source>
        <dbReference type="ARBA" id="ARBA00023242"/>
    </source>
</evidence>
<evidence type="ECO:0000256" key="7">
    <source>
        <dbReference type="SAM" id="MobiDB-lite"/>
    </source>
</evidence>
<evidence type="ECO:0000256" key="2">
    <source>
        <dbReference type="ARBA" id="ARBA00022833"/>
    </source>
</evidence>
<dbReference type="SUPFAM" id="SSF57701">
    <property type="entry name" value="Zn2/Cys6 DNA-binding domain"/>
    <property type="match status" value="1"/>
</dbReference>
<gene>
    <name evidence="9" type="ORF">JX265_004036</name>
</gene>
<evidence type="ECO:0000256" key="4">
    <source>
        <dbReference type="ARBA" id="ARBA00023125"/>
    </source>
</evidence>
<dbReference type="PANTHER" id="PTHR36206:SF4">
    <property type="entry name" value="HYPOTHETICAL CONSERVED PROTEIN (EUROFUNG)-RELATED"/>
    <property type="match status" value="1"/>
</dbReference>
<evidence type="ECO:0000256" key="5">
    <source>
        <dbReference type="ARBA" id="ARBA00023163"/>
    </source>
</evidence>
<dbReference type="CDD" id="cd00067">
    <property type="entry name" value="GAL4"/>
    <property type="match status" value="1"/>
</dbReference>
<feature type="region of interest" description="Disordered" evidence="7">
    <location>
        <begin position="1"/>
        <end position="43"/>
    </location>
</feature>
<keyword evidence="10" id="KW-1185">Reference proteome</keyword>
<keyword evidence="3" id="KW-0805">Transcription regulation</keyword>
<dbReference type="SMART" id="SM00066">
    <property type="entry name" value="GAL4"/>
    <property type="match status" value="1"/>
</dbReference>
<sequence>MPGENRNMPEPPAVAAAQSATSDDGSQRPRRARTSKPKVKTGCNNCKQRRIKCDEKRPACTQCVRSKKVCTGYPPPPRAKVFEEVRIAPRPIANIGPISPATSTVAQIAPARLSVQVAPLQARKASPPRRITPPQTPVAQRSLVSLTTHRPSINLPFNPQDGLYFQLFRERTASELSGFFDSSFWTRSVLQECHTEEAIRYAVVALGALYKTLEKMTESPPASPSDGTDPADNARAHWEVAFRNYGLAMSAMLSKPSDDQSAQRTSLMSTVLLACFDSFIGDHKQAIRQIQTGLGLLEKLRAERRRAFVSKPEEPVEQDLIQMFTRLAIQAKSYDMAFHFPQPFVIRLTPQTDPTSPSASSDGGSPVSTNQSPIPDRFSSLFEARLAWDALCEKMLRFTETMFQFTSTTSPMGVLPKSLQQYGLGFKQDIDAWSEAFEPILASRTAPGKTSQEKAAISVLKMAQIMGQILFLMTFSESESQFDSFLPHFRGIVQLAVEVVGDEEREAAAKRCPNPHFCGHRSSHADILGGGEYTAKHIKPSFSADLGIVPPLYLVATKCRDRIVRRQAIQLLMSSSRREGMWDSELIANIGMWIMAIEEEDTTGDESPRPTTNSAGAFSMSSPGARSNGSIDFDDDRPLGPGGNARWNSTRRESTISNSSRSSIPEERRVMVRAVDFDLRQRTAMLKCGSRNLTPGMPDVKTRVKTLTW</sequence>
<dbReference type="EMBL" id="JAFIMR010000007">
    <property type="protein sequence ID" value="KAI1876510.1"/>
    <property type="molecule type" value="Genomic_DNA"/>
</dbReference>
<feature type="domain" description="Zn(2)-C6 fungal-type" evidence="8">
    <location>
        <begin position="42"/>
        <end position="71"/>
    </location>
</feature>
<dbReference type="PROSITE" id="PS00463">
    <property type="entry name" value="ZN2_CY6_FUNGAL_1"/>
    <property type="match status" value="1"/>
</dbReference>
<dbReference type="AlphaFoldDB" id="A0A9P9WRI6"/>
<dbReference type="Gene3D" id="4.10.240.10">
    <property type="entry name" value="Zn(2)-C6 fungal-type DNA-binding domain"/>
    <property type="match status" value="1"/>
</dbReference>
<organism evidence="9 10">
    <name type="scientific">Neoarthrinium moseri</name>
    <dbReference type="NCBI Taxonomy" id="1658444"/>
    <lineage>
        <taxon>Eukaryota</taxon>
        <taxon>Fungi</taxon>
        <taxon>Dikarya</taxon>
        <taxon>Ascomycota</taxon>
        <taxon>Pezizomycotina</taxon>
        <taxon>Sordariomycetes</taxon>
        <taxon>Xylariomycetidae</taxon>
        <taxon>Amphisphaeriales</taxon>
        <taxon>Apiosporaceae</taxon>
        <taxon>Neoarthrinium</taxon>
    </lineage>
</organism>